<dbReference type="InterPro" id="IPR005837">
    <property type="entry name" value="FliP"/>
</dbReference>
<dbReference type="EMBL" id="JANGAC010000001">
    <property type="protein sequence ID" value="MCQ4921780.1"/>
    <property type="molecule type" value="Genomic_DNA"/>
</dbReference>
<keyword evidence="9 12" id="KW-0472">Membrane</keyword>
<keyword evidence="4 12" id="KW-1003">Cell membrane</keyword>
<evidence type="ECO:0000256" key="6">
    <source>
        <dbReference type="ARBA" id="ARBA00022795"/>
    </source>
</evidence>
<evidence type="ECO:0000256" key="7">
    <source>
        <dbReference type="ARBA" id="ARBA00022927"/>
    </source>
</evidence>
<evidence type="ECO:0000256" key="11">
    <source>
        <dbReference type="ARBA" id="ARBA00023225"/>
    </source>
</evidence>
<name>A0ABT1S618_9FIRM</name>
<keyword evidence="13" id="KW-0969">Cilium</keyword>
<feature type="transmembrane region" description="Helical" evidence="12">
    <location>
        <begin position="232"/>
        <end position="252"/>
    </location>
</feature>
<keyword evidence="3 12" id="KW-0813">Transport</keyword>
<evidence type="ECO:0000256" key="2">
    <source>
        <dbReference type="ARBA" id="ARBA00021714"/>
    </source>
</evidence>
<keyword evidence="11 12" id="KW-1006">Bacterial flagellum protein export</keyword>
<comment type="subcellular location">
    <subcellularLocation>
        <location evidence="12">Cell membrane</location>
        <topology evidence="12">Multi-pass membrane protein</topology>
    </subcellularLocation>
    <subcellularLocation>
        <location evidence="12">Bacterial flagellum basal body</location>
    </subcellularLocation>
</comment>
<evidence type="ECO:0000256" key="8">
    <source>
        <dbReference type="ARBA" id="ARBA00022989"/>
    </source>
</evidence>
<accession>A0ABT1S618</accession>
<evidence type="ECO:0000313" key="14">
    <source>
        <dbReference type="Proteomes" id="UP001524478"/>
    </source>
</evidence>
<reference evidence="13 14" key="1">
    <citation type="submission" date="2022-06" db="EMBL/GenBank/DDBJ databases">
        <title>Isolation of gut microbiota from human fecal samples.</title>
        <authorList>
            <person name="Pamer E.G."/>
            <person name="Barat B."/>
            <person name="Waligurski E."/>
            <person name="Medina S."/>
            <person name="Paddock L."/>
            <person name="Mostad J."/>
        </authorList>
    </citation>
    <scope>NUCLEOTIDE SEQUENCE [LARGE SCALE GENOMIC DNA]</scope>
    <source>
        <strain evidence="13 14">DFI.7.95</strain>
    </source>
</reference>
<dbReference type="RefSeq" id="WP_256310234.1">
    <property type="nucleotide sequence ID" value="NZ_JANGAC010000001.1"/>
</dbReference>
<keyword evidence="8 12" id="KW-1133">Transmembrane helix</keyword>
<keyword evidence="13" id="KW-0966">Cell projection</keyword>
<dbReference type="Pfam" id="PF00813">
    <property type="entry name" value="FliP"/>
    <property type="match status" value="1"/>
</dbReference>
<keyword evidence="14" id="KW-1185">Reference proteome</keyword>
<proteinExistence type="inferred from homology"/>
<evidence type="ECO:0000256" key="9">
    <source>
        <dbReference type="ARBA" id="ARBA00023136"/>
    </source>
</evidence>
<keyword evidence="10" id="KW-0975">Bacterial flagellum</keyword>
<feature type="transmembrane region" description="Helical" evidence="12">
    <location>
        <begin position="196"/>
        <end position="220"/>
    </location>
</feature>
<evidence type="ECO:0000256" key="1">
    <source>
        <dbReference type="ARBA" id="ARBA00006257"/>
    </source>
</evidence>
<evidence type="ECO:0000313" key="13">
    <source>
        <dbReference type="EMBL" id="MCQ4921780.1"/>
    </source>
</evidence>
<keyword evidence="7 12" id="KW-0653">Protein transport</keyword>
<dbReference type="NCBIfam" id="NF009438">
    <property type="entry name" value="PRK12797.1"/>
    <property type="match status" value="1"/>
</dbReference>
<evidence type="ECO:0000256" key="3">
    <source>
        <dbReference type="ARBA" id="ARBA00022448"/>
    </source>
</evidence>
<sequence length="253" mass="28384">MMKKNIKIIILSIVLVIIFTNIASAEPSISLFGKSVSLEDNNNPQNYVFSLQLLFLLTILTLAPSLLIMMTGFTRILIVLSFIRNALGLQQTPPNQVIIGLALFLTFFIMTPIATEINNEAIQPFVREEITQDVAIERAMKPVRDFMFKQTRDKDLGLFMSMKGTDNVSNLDEIPTHVIIPAFIISELKTAFQIGFIIYIPFLVIDMVVASTLMAMGMMMLPPVIISLPFKILLFILVDGWNLIVKSLVLGFK</sequence>
<protein>
    <recommendedName>
        <fullName evidence="2 12">Flagellar biosynthetic protein FliP</fullName>
    </recommendedName>
</protein>
<dbReference type="PANTHER" id="PTHR30587">
    <property type="entry name" value="FLAGELLAR BIOSYNTHETIC PROTEIN FLIP"/>
    <property type="match status" value="1"/>
</dbReference>
<keyword evidence="5 12" id="KW-0812">Transmembrane</keyword>
<dbReference type="PANTHER" id="PTHR30587:SF0">
    <property type="entry name" value="FLAGELLAR BIOSYNTHETIC PROTEIN FLIP"/>
    <property type="match status" value="1"/>
</dbReference>
<dbReference type="NCBIfam" id="TIGR01103">
    <property type="entry name" value="fliP"/>
    <property type="match status" value="1"/>
</dbReference>
<comment type="similarity">
    <text evidence="1 12">Belongs to the FliP/MopC/SpaP family.</text>
</comment>
<organism evidence="13 14">
    <name type="scientific">Tissierella carlieri</name>
    <dbReference type="NCBI Taxonomy" id="689904"/>
    <lineage>
        <taxon>Bacteria</taxon>
        <taxon>Bacillati</taxon>
        <taxon>Bacillota</taxon>
        <taxon>Tissierellia</taxon>
        <taxon>Tissierellales</taxon>
        <taxon>Tissierellaceae</taxon>
        <taxon>Tissierella</taxon>
    </lineage>
</organism>
<keyword evidence="6 12" id="KW-1005">Bacterial flagellum biogenesis</keyword>
<dbReference type="InterPro" id="IPR005838">
    <property type="entry name" value="T3SS_IM_P"/>
</dbReference>
<evidence type="ECO:0000256" key="5">
    <source>
        <dbReference type="ARBA" id="ARBA00022692"/>
    </source>
</evidence>
<feature type="transmembrane region" description="Helical" evidence="12">
    <location>
        <begin position="49"/>
        <end position="77"/>
    </location>
</feature>
<evidence type="ECO:0000256" key="4">
    <source>
        <dbReference type="ARBA" id="ARBA00022475"/>
    </source>
</evidence>
<comment type="caution">
    <text evidence="13">The sequence shown here is derived from an EMBL/GenBank/DDBJ whole genome shotgun (WGS) entry which is preliminary data.</text>
</comment>
<dbReference type="PRINTS" id="PR00951">
    <property type="entry name" value="FLGBIOSNFLIP"/>
</dbReference>
<dbReference type="Proteomes" id="UP001524478">
    <property type="component" value="Unassembled WGS sequence"/>
</dbReference>
<evidence type="ECO:0000256" key="12">
    <source>
        <dbReference type="RuleBase" id="RU362069"/>
    </source>
</evidence>
<evidence type="ECO:0000256" key="10">
    <source>
        <dbReference type="ARBA" id="ARBA00023143"/>
    </source>
</evidence>
<dbReference type="PRINTS" id="PR01302">
    <property type="entry name" value="TYPE3IMPPROT"/>
</dbReference>
<keyword evidence="13" id="KW-0282">Flagellum</keyword>
<comment type="caution">
    <text evidence="12">Lacks conserved residue(s) required for the propagation of feature annotation.</text>
</comment>
<comment type="function">
    <text evidence="12">Plays a role in the flagellum-specific transport system.</text>
</comment>
<gene>
    <name evidence="12 13" type="primary">fliP</name>
    <name evidence="13" type="ORF">NE686_01665</name>
</gene>
<dbReference type="PROSITE" id="PS01060">
    <property type="entry name" value="FLIP_1"/>
    <property type="match status" value="1"/>
</dbReference>
<dbReference type="PROSITE" id="PS01061">
    <property type="entry name" value="FLIP_2"/>
    <property type="match status" value="1"/>
</dbReference>